<comment type="caution">
    <text evidence="1">The sequence shown here is derived from an EMBL/GenBank/DDBJ whole genome shotgun (WGS) entry which is preliminary data.</text>
</comment>
<dbReference type="OrthoDB" id="5189551at2"/>
<accession>A0A147DN98</accession>
<evidence type="ECO:0000313" key="2">
    <source>
        <dbReference type="Proteomes" id="UP000072763"/>
    </source>
</evidence>
<dbReference type="AlphaFoldDB" id="A0A147DN98"/>
<dbReference type="STRING" id="465820.NS263_12275"/>
<dbReference type="Proteomes" id="UP000072763">
    <property type="component" value="Unassembled WGS sequence"/>
</dbReference>
<gene>
    <name evidence="1" type="ORF">NS359_13015</name>
</gene>
<sequence length="70" mass="7601">MTTWTINHFSQSNPAGKGQGDVAALLRRVAQSIDDLGDVSVQDLTFASNVTAGEDDLTVTVSYHPGRRRR</sequence>
<protein>
    <submittedName>
        <fullName evidence="1">Uncharacterized protein</fullName>
    </submittedName>
</protein>
<dbReference type="EMBL" id="LDRC01000071">
    <property type="protein sequence ID" value="KTR50867.1"/>
    <property type="molecule type" value="Genomic_DNA"/>
</dbReference>
<organism evidence="1 2">
    <name type="scientific">Curtobacterium oceanosedimentum</name>
    <dbReference type="NCBI Taxonomy" id="465820"/>
    <lineage>
        <taxon>Bacteria</taxon>
        <taxon>Bacillati</taxon>
        <taxon>Actinomycetota</taxon>
        <taxon>Actinomycetes</taxon>
        <taxon>Micrococcales</taxon>
        <taxon>Microbacteriaceae</taxon>
        <taxon>Curtobacterium</taxon>
    </lineage>
</organism>
<evidence type="ECO:0000313" key="1">
    <source>
        <dbReference type="EMBL" id="KTR50867.1"/>
    </source>
</evidence>
<name>A0A147DN98_9MICO</name>
<dbReference type="PATRIC" id="fig|465820.4.peg.2926"/>
<reference evidence="1 2" key="1">
    <citation type="journal article" date="2016" name="Front. Microbiol.">
        <title>Genomic Resource of Rice Seed Associated Bacteria.</title>
        <authorList>
            <person name="Midha S."/>
            <person name="Bansal K."/>
            <person name="Sharma S."/>
            <person name="Kumar N."/>
            <person name="Patil P.P."/>
            <person name="Chaudhry V."/>
            <person name="Patil P.B."/>
        </authorList>
    </citation>
    <scope>NUCLEOTIDE SEQUENCE [LARGE SCALE GENOMIC DNA]</scope>
    <source>
        <strain evidence="1 2">NS359</strain>
    </source>
</reference>
<proteinExistence type="predicted"/>